<keyword evidence="5" id="KW-0238">DNA-binding</keyword>
<dbReference type="InterPro" id="IPR002059">
    <property type="entry name" value="CSP_DNA-bd"/>
</dbReference>
<name>H3ZHQ0_9ALTE</name>
<dbReference type="Gene3D" id="2.40.50.140">
    <property type="entry name" value="Nucleic acid-binding proteins"/>
    <property type="match status" value="1"/>
</dbReference>
<feature type="domain" description="CSD" evidence="4">
    <location>
        <begin position="4"/>
        <end position="68"/>
    </location>
</feature>
<organism evidence="5 6">
    <name type="scientific">Alishewanella jeotgali KCTC 22429</name>
    <dbReference type="NCBI Taxonomy" id="1129374"/>
    <lineage>
        <taxon>Bacteria</taxon>
        <taxon>Pseudomonadati</taxon>
        <taxon>Pseudomonadota</taxon>
        <taxon>Gammaproteobacteria</taxon>
        <taxon>Alteromonadales</taxon>
        <taxon>Alteromonadaceae</taxon>
        <taxon>Alishewanella</taxon>
    </lineage>
</organism>
<evidence type="ECO:0000256" key="2">
    <source>
        <dbReference type="ARBA" id="ARBA00022490"/>
    </source>
</evidence>
<sequence>MSQLISGTVKWFNEEKGFGFIARDGGKDVFVHFRAINGTGRKTLVEGQKVTFEVTEGQKGPQAENVTVTG</sequence>
<evidence type="ECO:0000256" key="3">
    <source>
        <dbReference type="RuleBase" id="RU000408"/>
    </source>
</evidence>
<dbReference type="InterPro" id="IPR012156">
    <property type="entry name" value="Cold_shock_CspA"/>
</dbReference>
<dbReference type="EMBL" id="AHTH01000048">
    <property type="protein sequence ID" value="EHR39906.1"/>
    <property type="molecule type" value="Genomic_DNA"/>
</dbReference>
<dbReference type="FunFam" id="2.40.50.140:FF:000006">
    <property type="entry name" value="Cold shock protein CspC"/>
    <property type="match status" value="1"/>
</dbReference>
<dbReference type="PATRIC" id="fig|1129374.4.peg.2878"/>
<dbReference type="AlphaFoldDB" id="H3ZHQ0"/>
<accession>H3ZHQ0</accession>
<dbReference type="SMART" id="SM00357">
    <property type="entry name" value="CSP"/>
    <property type="match status" value="1"/>
</dbReference>
<dbReference type="PANTHER" id="PTHR11544">
    <property type="entry name" value="COLD SHOCK DOMAIN CONTAINING PROTEINS"/>
    <property type="match status" value="1"/>
</dbReference>
<evidence type="ECO:0000313" key="5">
    <source>
        <dbReference type="EMBL" id="EHR39906.1"/>
    </source>
</evidence>
<dbReference type="Gene3D" id="6.20.370.130">
    <property type="match status" value="1"/>
</dbReference>
<dbReference type="GO" id="GO:0005829">
    <property type="term" value="C:cytosol"/>
    <property type="evidence" value="ECO:0007669"/>
    <property type="project" value="UniProtKB-ARBA"/>
</dbReference>
<dbReference type="PIRSF" id="PIRSF002599">
    <property type="entry name" value="Cold_shock_A"/>
    <property type="match status" value="1"/>
</dbReference>
<reference evidence="5 6" key="1">
    <citation type="journal article" date="2012" name="J. Bacteriol.">
        <title>Genome Sequence of Extracellular-Protease-Producing Alishewanella jeotgali Isolated from Traditional Korean Fermented Seafood.</title>
        <authorList>
            <person name="Jung J."/>
            <person name="Chun J."/>
            <person name="Park W."/>
        </authorList>
    </citation>
    <scope>NUCLEOTIDE SEQUENCE [LARGE SCALE GENOMIC DNA]</scope>
    <source>
        <strain evidence="5 6">KCTC 22429</strain>
    </source>
</reference>
<dbReference type="PROSITE" id="PS00352">
    <property type="entry name" value="CSD_1"/>
    <property type="match status" value="1"/>
</dbReference>
<evidence type="ECO:0000256" key="1">
    <source>
        <dbReference type="ARBA" id="ARBA00004496"/>
    </source>
</evidence>
<gene>
    <name evidence="5" type="ORF">AJE_14540</name>
</gene>
<protein>
    <submittedName>
        <fullName evidence="5">Cold-shock DNA-binding domain-containing protein</fullName>
    </submittedName>
</protein>
<dbReference type="CDD" id="cd04458">
    <property type="entry name" value="CSP_CDS"/>
    <property type="match status" value="1"/>
</dbReference>
<dbReference type="GO" id="GO:0003677">
    <property type="term" value="F:DNA binding"/>
    <property type="evidence" value="ECO:0007669"/>
    <property type="project" value="UniProtKB-KW"/>
</dbReference>
<dbReference type="InterPro" id="IPR050181">
    <property type="entry name" value="Cold_shock_domain"/>
</dbReference>
<dbReference type="Proteomes" id="UP000012046">
    <property type="component" value="Unassembled WGS sequence"/>
</dbReference>
<evidence type="ECO:0000259" key="4">
    <source>
        <dbReference type="PROSITE" id="PS51857"/>
    </source>
</evidence>
<proteinExistence type="predicted"/>
<dbReference type="PROSITE" id="PS51857">
    <property type="entry name" value="CSD_2"/>
    <property type="match status" value="1"/>
</dbReference>
<dbReference type="PRINTS" id="PR00050">
    <property type="entry name" value="COLDSHOCK"/>
</dbReference>
<comment type="caution">
    <text evidence="5">The sequence shown here is derived from an EMBL/GenBank/DDBJ whole genome shotgun (WGS) entry which is preliminary data.</text>
</comment>
<keyword evidence="6" id="KW-1185">Reference proteome</keyword>
<dbReference type="SUPFAM" id="SSF50249">
    <property type="entry name" value="Nucleic acid-binding proteins"/>
    <property type="match status" value="1"/>
</dbReference>
<dbReference type="InterPro" id="IPR011129">
    <property type="entry name" value="CSD"/>
</dbReference>
<dbReference type="eggNOG" id="COG1278">
    <property type="taxonomic scope" value="Bacteria"/>
</dbReference>
<comment type="subcellular location">
    <subcellularLocation>
        <location evidence="1 3">Cytoplasm</location>
    </subcellularLocation>
</comment>
<dbReference type="STRING" id="1129374.AJE_14540"/>
<dbReference type="InterPro" id="IPR012340">
    <property type="entry name" value="NA-bd_OB-fold"/>
</dbReference>
<evidence type="ECO:0000313" key="6">
    <source>
        <dbReference type="Proteomes" id="UP000012046"/>
    </source>
</evidence>
<dbReference type="RefSeq" id="WP_008607558.1">
    <property type="nucleotide sequence ID" value="NZ_AHTH01000048.1"/>
</dbReference>
<dbReference type="Pfam" id="PF00313">
    <property type="entry name" value="CSD"/>
    <property type="match status" value="1"/>
</dbReference>
<dbReference type="InterPro" id="IPR019844">
    <property type="entry name" value="CSD_CS"/>
</dbReference>
<keyword evidence="2" id="KW-0963">Cytoplasm</keyword>